<dbReference type="EMBL" id="JBJQND010000007">
    <property type="protein sequence ID" value="KAL3870647.1"/>
    <property type="molecule type" value="Genomic_DNA"/>
</dbReference>
<evidence type="ECO:0000313" key="1">
    <source>
        <dbReference type="EMBL" id="KAL3870647.1"/>
    </source>
</evidence>
<dbReference type="AlphaFoldDB" id="A0ABD3W9R7"/>
<proteinExistence type="predicted"/>
<gene>
    <name evidence="1" type="ORF">ACJMK2_038694</name>
</gene>
<evidence type="ECO:0008006" key="3">
    <source>
        <dbReference type="Google" id="ProtNLM"/>
    </source>
</evidence>
<protein>
    <recommendedName>
        <fullName evidence="3">Sodefrin-like factor</fullName>
    </recommendedName>
</protein>
<reference evidence="1 2" key="1">
    <citation type="submission" date="2024-11" db="EMBL/GenBank/DDBJ databases">
        <title>Chromosome-level genome assembly of the freshwater bivalve Anodonta woodiana.</title>
        <authorList>
            <person name="Chen X."/>
        </authorList>
    </citation>
    <scope>NUCLEOTIDE SEQUENCE [LARGE SCALE GENOMIC DNA]</scope>
    <source>
        <strain evidence="1">MN2024</strain>
        <tissue evidence="1">Gills</tissue>
    </source>
</reference>
<comment type="caution">
    <text evidence="1">The sequence shown here is derived from an EMBL/GenBank/DDBJ whole genome shotgun (WGS) entry which is preliminary data.</text>
</comment>
<accession>A0ABD3W9R7</accession>
<evidence type="ECO:0000313" key="2">
    <source>
        <dbReference type="Proteomes" id="UP001634394"/>
    </source>
</evidence>
<keyword evidence="2" id="KW-1185">Reference proteome</keyword>
<organism evidence="1 2">
    <name type="scientific">Sinanodonta woodiana</name>
    <name type="common">Chinese pond mussel</name>
    <name type="synonym">Anodonta woodiana</name>
    <dbReference type="NCBI Taxonomy" id="1069815"/>
    <lineage>
        <taxon>Eukaryota</taxon>
        <taxon>Metazoa</taxon>
        <taxon>Spiralia</taxon>
        <taxon>Lophotrochozoa</taxon>
        <taxon>Mollusca</taxon>
        <taxon>Bivalvia</taxon>
        <taxon>Autobranchia</taxon>
        <taxon>Heteroconchia</taxon>
        <taxon>Palaeoheterodonta</taxon>
        <taxon>Unionida</taxon>
        <taxon>Unionoidea</taxon>
        <taxon>Unionidae</taxon>
        <taxon>Unioninae</taxon>
        <taxon>Sinanodonta</taxon>
    </lineage>
</organism>
<sequence length="207" mass="22583">MDAVLTSSLEIVYNGGCRSNLVCNAGMHLIGKKGATDHVLCSSCCNTTNRWYGQCNNNLCGIKSSTGINETNQCYYCGPWDDAKQSSVADPQNCRNLKTCADDEVCSVSTVNTRGLITYELGCKQLLLCQIGTIMTLELNGVNTQIDLPHLIQTGSVVLGRKRQLDKCDVCCGDGLCNDASCEVVRRRIVQFAMAGRFNYTSLTLIR</sequence>
<dbReference type="Proteomes" id="UP001634394">
    <property type="component" value="Unassembled WGS sequence"/>
</dbReference>
<name>A0ABD3W9R7_SINWO</name>